<dbReference type="EMBL" id="FNBH01000001">
    <property type="protein sequence ID" value="SDF02068.1"/>
    <property type="molecule type" value="Genomic_DNA"/>
</dbReference>
<reference evidence="2" key="1">
    <citation type="submission" date="2016-10" db="EMBL/GenBank/DDBJ databases">
        <authorList>
            <person name="Varghese N."/>
            <person name="Submissions S."/>
        </authorList>
    </citation>
    <scope>NUCLEOTIDE SEQUENCE [LARGE SCALE GENOMIC DNA]</scope>
    <source>
        <strain evidence="2">DSM 19684</strain>
    </source>
</reference>
<dbReference type="Proteomes" id="UP000199203">
    <property type="component" value="Unassembled WGS sequence"/>
</dbReference>
<protein>
    <submittedName>
        <fullName evidence="1">Uncharacterized protein</fullName>
    </submittedName>
</protein>
<evidence type="ECO:0000313" key="2">
    <source>
        <dbReference type="Proteomes" id="UP000199203"/>
    </source>
</evidence>
<dbReference type="STRING" id="454006.SAMN05421825_0857"/>
<proteinExistence type="predicted"/>
<sequence length="151" mass="17698">MIKEHRGKIKQTFMKLLLEEKQLGTQSKKNSKYYWILETITGKNEVPGESEDFVLISSETGFIQNIKEEILEKINTENVFSFAYEPKGGDYLSIKNNLRKQEYLNLIFLNNIWVEEIYMCSLRECDTDIYTTMKTGVAFISENEIAFQNIK</sequence>
<keyword evidence="2" id="KW-1185">Reference proteome</keyword>
<evidence type="ECO:0000313" key="1">
    <source>
        <dbReference type="EMBL" id="SDF02068.1"/>
    </source>
</evidence>
<organism evidence="1 2">
    <name type="scientific">Epilithonimonas hungarica</name>
    <dbReference type="NCBI Taxonomy" id="454006"/>
    <lineage>
        <taxon>Bacteria</taxon>
        <taxon>Pseudomonadati</taxon>
        <taxon>Bacteroidota</taxon>
        <taxon>Flavobacteriia</taxon>
        <taxon>Flavobacteriales</taxon>
        <taxon>Weeksellaceae</taxon>
        <taxon>Chryseobacterium group</taxon>
        <taxon>Epilithonimonas</taxon>
    </lineage>
</organism>
<dbReference type="AlphaFoldDB" id="A0A1G7HNX0"/>
<name>A0A1G7HNX0_9FLAO</name>
<accession>A0A1G7HNX0</accession>
<gene>
    <name evidence="1" type="ORF">SAMN05421825_0857</name>
</gene>